<comment type="caution">
    <text evidence="1">The sequence shown here is derived from an EMBL/GenBank/DDBJ whole genome shotgun (WGS) entry which is preliminary data.</text>
</comment>
<sequence length="72" mass="8151">MSKGDRSTNNTTRLRWKRAVNKHLMMNFRDAQASKLSVWSRTVLHLLSLDGMGSAYETTTQTASPAGEVWRP</sequence>
<reference evidence="1" key="1">
    <citation type="submission" date="2023-08" db="EMBL/GenBank/DDBJ databases">
        <title>Chromosome-level Genome Assembly of mud carp (Cirrhinus molitorella).</title>
        <authorList>
            <person name="Liu H."/>
        </authorList>
    </citation>
    <scope>NUCLEOTIDE SEQUENCE</scope>
    <source>
        <strain evidence="1">Prfri</strain>
        <tissue evidence="1">Muscle</tissue>
    </source>
</reference>
<organism evidence="1 2">
    <name type="scientific">Cirrhinus molitorella</name>
    <name type="common">mud carp</name>
    <dbReference type="NCBI Taxonomy" id="172907"/>
    <lineage>
        <taxon>Eukaryota</taxon>
        <taxon>Metazoa</taxon>
        <taxon>Chordata</taxon>
        <taxon>Craniata</taxon>
        <taxon>Vertebrata</taxon>
        <taxon>Euteleostomi</taxon>
        <taxon>Actinopterygii</taxon>
        <taxon>Neopterygii</taxon>
        <taxon>Teleostei</taxon>
        <taxon>Ostariophysi</taxon>
        <taxon>Cypriniformes</taxon>
        <taxon>Cyprinidae</taxon>
        <taxon>Labeoninae</taxon>
        <taxon>Labeonini</taxon>
        <taxon>Cirrhinus</taxon>
    </lineage>
</organism>
<name>A0AA88NUQ7_9TELE</name>
<keyword evidence="2" id="KW-1185">Reference proteome</keyword>
<evidence type="ECO:0000313" key="1">
    <source>
        <dbReference type="EMBL" id="KAK2867377.1"/>
    </source>
</evidence>
<gene>
    <name evidence="1" type="ORF">Q8A67_025494</name>
</gene>
<dbReference type="AlphaFoldDB" id="A0AA88NUQ7"/>
<dbReference type="EMBL" id="JAUYZG010000025">
    <property type="protein sequence ID" value="KAK2867377.1"/>
    <property type="molecule type" value="Genomic_DNA"/>
</dbReference>
<protein>
    <submittedName>
        <fullName evidence="1">Uncharacterized protein</fullName>
    </submittedName>
</protein>
<proteinExistence type="predicted"/>
<accession>A0AA88NUQ7</accession>
<evidence type="ECO:0000313" key="2">
    <source>
        <dbReference type="Proteomes" id="UP001187343"/>
    </source>
</evidence>
<dbReference type="Proteomes" id="UP001187343">
    <property type="component" value="Unassembled WGS sequence"/>
</dbReference>